<accession>A0AAI9UMG9</accession>
<evidence type="ECO:0000259" key="1">
    <source>
        <dbReference type="Pfam" id="PF18224"/>
    </source>
</evidence>
<keyword evidence="3" id="KW-1185">Reference proteome</keyword>
<dbReference type="EMBL" id="MLGG01000013">
    <property type="protein sequence ID" value="KAK1459826.1"/>
    <property type="molecule type" value="Genomic_DNA"/>
</dbReference>
<feature type="domain" description="ToxB-like N-terminal ascomycota" evidence="1">
    <location>
        <begin position="30"/>
        <end position="87"/>
    </location>
</feature>
<dbReference type="InterPro" id="IPR041450">
    <property type="entry name" value="ToxB-like_N_ascomy"/>
</dbReference>
<protein>
    <recommendedName>
        <fullName evidence="1">ToxB-like N-terminal ascomycota domain-containing protein</fullName>
    </recommendedName>
</protein>
<organism evidence="2 3">
    <name type="scientific">Colletotrichum melonis</name>
    <dbReference type="NCBI Taxonomy" id="1209925"/>
    <lineage>
        <taxon>Eukaryota</taxon>
        <taxon>Fungi</taxon>
        <taxon>Dikarya</taxon>
        <taxon>Ascomycota</taxon>
        <taxon>Pezizomycotina</taxon>
        <taxon>Sordariomycetes</taxon>
        <taxon>Hypocreomycetidae</taxon>
        <taxon>Glomerellales</taxon>
        <taxon>Glomerellaceae</taxon>
        <taxon>Colletotrichum</taxon>
        <taxon>Colletotrichum acutatum species complex</taxon>
    </lineage>
</organism>
<dbReference type="Gene3D" id="2.10.70.110">
    <property type="match status" value="1"/>
</dbReference>
<dbReference type="Pfam" id="PF18224">
    <property type="entry name" value="ToxB_N"/>
    <property type="match status" value="1"/>
</dbReference>
<gene>
    <name evidence="2" type="ORF">CMEL01_02825</name>
</gene>
<reference evidence="2 3" key="1">
    <citation type="submission" date="2016-10" db="EMBL/GenBank/DDBJ databases">
        <title>The genome sequence of Colletotrichum fioriniae PJ7.</title>
        <authorList>
            <person name="Baroncelli R."/>
        </authorList>
    </citation>
    <scope>NUCLEOTIDE SEQUENCE [LARGE SCALE GENOMIC DNA]</scope>
    <source>
        <strain evidence="2">Col 31</strain>
    </source>
</reference>
<evidence type="ECO:0000313" key="2">
    <source>
        <dbReference type="EMBL" id="KAK1459826.1"/>
    </source>
</evidence>
<evidence type="ECO:0000313" key="3">
    <source>
        <dbReference type="Proteomes" id="UP001239795"/>
    </source>
</evidence>
<dbReference type="Proteomes" id="UP001239795">
    <property type="component" value="Unassembled WGS sequence"/>
</dbReference>
<sequence length="92" mass="9813">MARRSRIQIDMKTYTILAIAAQAAVVLANCKVQLLDGNSFQLGTACIPKGGQGHITVNGRNWFIDATTSCGLSFISTQNPPSGWQLKSLGSC</sequence>
<comment type="caution">
    <text evidence="2">The sequence shown here is derived from an EMBL/GenBank/DDBJ whole genome shotgun (WGS) entry which is preliminary data.</text>
</comment>
<name>A0AAI9UMG9_9PEZI</name>
<proteinExistence type="predicted"/>
<dbReference type="AlphaFoldDB" id="A0AAI9UMG9"/>